<keyword evidence="4" id="KW-1185">Reference proteome</keyword>
<evidence type="ECO:0000259" key="2">
    <source>
        <dbReference type="Pfam" id="PF13649"/>
    </source>
</evidence>
<dbReference type="EMBL" id="WAAU01000012">
    <property type="protein sequence ID" value="KAB1158604.1"/>
    <property type="molecule type" value="Genomic_DNA"/>
</dbReference>
<comment type="caution">
    <text evidence="3">The sequence shown here is derived from an EMBL/GenBank/DDBJ whole genome shotgun (WGS) entry which is preliminary data.</text>
</comment>
<dbReference type="RefSeq" id="WP_150899573.1">
    <property type="nucleotide sequence ID" value="NZ_WAAU01000012.1"/>
</dbReference>
<dbReference type="Pfam" id="PF13649">
    <property type="entry name" value="Methyltransf_25"/>
    <property type="match status" value="1"/>
</dbReference>
<dbReference type="CDD" id="cd02440">
    <property type="entry name" value="AdoMet_MTases"/>
    <property type="match status" value="1"/>
</dbReference>
<dbReference type="Gene3D" id="3.40.50.150">
    <property type="entry name" value="Vaccinia Virus protein VP39"/>
    <property type="match status" value="1"/>
</dbReference>
<feature type="domain" description="Methyltransferase" evidence="2">
    <location>
        <begin position="47"/>
        <end position="139"/>
    </location>
</feature>
<dbReference type="InterPro" id="IPR041698">
    <property type="entry name" value="Methyltransf_25"/>
</dbReference>
<dbReference type="Proteomes" id="UP000467305">
    <property type="component" value="Unassembled WGS sequence"/>
</dbReference>
<dbReference type="GO" id="GO:0032259">
    <property type="term" value="P:methylation"/>
    <property type="evidence" value="ECO:0007669"/>
    <property type="project" value="UniProtKB-KW"/>
</dbReference>
<dbReference type="InterPro" id="IPR029063">
    <property type="entry name" value="SAM-dependent_MTases_sf"/>
</dbReference>
<reference evidence="3 4" key="1">
    <citation type="submission" date="2019-09" db="EMBL/GenBank/DDBJ databases">
        <authorList>
            <person name="Cao W.R."/>
        </authorList>
    </citation>
    <scope>NUCLEOTIDE SEQUENCE [LARGE SCALE GENOMIC DNA]</scope>
    <source>
        <strain evidence="4">a4</strain>
    </source>
</reference>
<organism evidence="3 4">
    <name type="scientific">Tenacibaculum aiptasiae</name>
    <dbReference type="NCBI Taxonomy" id="426481"/>
    <lineage>
        <taxon>Bacteria</taxon>
        <taxon>Pseudomonadati</taxon>
        <taxon>Bacteroidota</taxon>
        <taxon>Flavobacteriia</taxon>
        <taxon>Flavobacteriales</taxon>
        <taxon>Flavobacteriaceae</taxon>
        <taxon>Tenacibaculum</taxon>
    </lineage>
</organism>
<dbReference type="OrthoDB" id="9789123at2"/>
<protein>
    <submittedName>
        <fullName evidence="3">Class I SAM-dependent methyltransferase</fullName>
    </submittedName>
</protein>
<dbReference type="PANTHER" id="PTHR43861">
    <property type="entry name" value="TRANS-ACONITATE 2-METHYLTRANSFERASE-RELATED"/>
    <property type="match status" value="1"/>
</dbReference>
<keyword evidence="3" id="KW-0489">Methyltransferase</keyword>
<accession>A0A7J5ALY6</accession>
<dbReference type="AlphaFoldDB" id="A0A7J5ALY6"/>
<gene>
    <name evidence="3" type="ORF">F7018_08275</name>
</gene>
<proteinExistence type="predicted"/>
<evidence type="ECO:0000256" key="1">
    <source>
        <dbReference type="ARBA" id="ARBA00022679"/>
    </source>
</evidence>
<name>A0A7J5ALY6_9FLAO</name>
<dbReference type="SUPFAM" id="SSF53335">
    <property type="entry name" value="S-adenosyl-L-methionine-dependent methyltransferases"/>
    <property type="match status" value="1"/>
</dbReference>
<sequence>MVNKYQHIIETYNKVSQQYHDKFMEATIYHHSYDRLLKHCKNDHKTILDVACGPGNITKYLLNKRSDFKILGIDAAENMIQLAKGHVKDASFKVEDCRNIKYLNQKFDLIIFGFCFPYISKEDCIRLIEDAYTILNENGLLYISTMIGDYNTDSGYRTSSDGKNSLFIHYHNQEYLVDALQNNKFQLLENYTKKYQEGSTIGDTDLFLIAKK</sequence>
<keyword evidence="1 3" id="KW-0808">Transferase</keyword>
<evidence type="ECO:0000313" key="3">
    <source>
        <dbReference type="EMBL" id="KAB1158604.1"/>
    </source>
</evidence>
<dbReference type="GO" id="GO:0008168">
    <property type="term" value="F:methyltransferase activity"/>
    <property type="evidence" value="ECO:0007669"/>
    <property type="project" value="UniProtKB-KW"/>
</dbReference>
<evidence type="ECO:0000313" key="4">
    <source>
        <dbReference type="Proteomes" id="UP000467305"/>
    </source>
</evidence>